<reference evidence="1" key="1">
    <citation type="submission" date="2018-04" db="EMBL/GenBank/DDBJ databases">
        <title>WGS assembly of Panicum hallii.</title>
        <authorList>
            <person name="Lovell J."/>
            <person name="Jenkins J."/>
            <person name="Lowry D."/>
            <person name="Mamidi S."/>
            <person name="Sreedasyam A."/>
            <person name="Weng X."/>
            <person name="Barry K."/>
            <person name="Bonette J."/>
            <person name="Campitelli B."/>
            <person name="Daum C."/>
            <person name="Gordon S."/>
            <person name="Gould B."/>
            <person name="Lipzen A."/>
            <person name="Macqueen A."/>
            <person name="Palacio-Mejia J."/>
            <person name="Plott C."/>
            <person name="Shakirov E."/>
            <person name="Shu S."/>
            <person name="Yoshinaga Y."/>
            <person name="Zane M."/>
            <person name="Rokhsar D."/>
            <person name="Grimwood J."/>
            <person name="Schmutz J."/>
            <person name="Juenger T."/>
        </authorList>
    </citation>
    <scope>NUCLEOTIDE SEQUENCE [LARGE SCALE GENOMIC DNA]</scope>
    <source>
        <strain evidence="1">FIL2</strain>
    </source>
</reference>
<sequence>MNETSTQPSKFKVSTFQSNPATVQSKLKFTQPLIVLYFHRKDHSRVQSLNHI</sequence>
<evidence type="ECO:0000313" key="1">
    <source>
        <dbReference type="EMBL" id="PVH65328.1"/>
    </source>
</evidence>
<dbReference type="EMBL" id="CM008047">
    <property type="protein sequence ID" value="PVH65328.1"/>
    <property type="molecule type" value="Genomic_DNA"/>
</dbReference>
<gene>
    <name evidence="1" type="ORF">PAHAL_2G464600</name>
</gene>
<proteinExistence type="predicted"/>
<protein>
    <submittedName>
        <fullName evidence="1">Uncharacterized protein</fullName>
    </submittedName>
</protein>
<organism evidence="1">
    <name type="scientific">Panicum hallii</name>
    <dbReference type="NCBI Taxonomy" id="206008"/>
    <lineage>
        <taxon>Eukaryota</taxon>
        <taxon>Viridiplantae</taxon>
        <taxon>Streptophyta</taxon>
        <taxon>Embryophyta</taxon>
        <taxon>Tracheophyta</taxon>
        <taxon>Spermatophyta</taxon>
        <taxon>Magnoliopsida</taxon>
        <taxon>Liliopsida</taxon>
        <taxon>Poales</taxon>
        <taxon>Poaceae</taxon>
        <taxon>PACMAD clade</taxon>
        <taxon>Panicoideae</taxon>
        <taxon>Panicodae</taxon>
        <taxon>Paniceae</taxon>
        <taxon>Panicinae</taxon>
        <taxon>Panicum</taxon>
        <taxon>Panicum sect. Panicum</taxon>
    </lineage>
</organism>
<dbReference type="Proteomes" id="UP000243499">
    <property type="component" value="Chromosome 2"/>
</dbReference>
<name>A0A2T8KT24_9POAL</name>
<accession>A0A2T8KT24</accession>
<dbReference type="AlphaFoldDB" id="A0A2T8KT24"/>
<dbReference type="Gramene" id="PVH65328">
    <property type="protein sequence ID" value="PVH65328"/>
    <property type="gene ID" value="PAHAL_2G464600"/>
</dbReference>